<dbReference type="InterPro" id="IPR000683">
    <property type="entry name" value="Gfo/Idh/MocA-like_OxRdtase_N"/>
</dbReference>
<accession>A0A926HNZ2</accession>
<feature type="domain" description="Gfo/Idh/MocA-like oxidoreductase N-terminal" evidence="2">
    <location>
        <begin position="7"/>
        <end position="121"/>
    </location>
</feature>
<dbReference type="Gene3D" id="3.30.360.10">
    <property type="entry name" value="Dihydrodipicolinate Reductase, domain 2"/>
    <property type="match status" value="1"/>
</dbReference>
<dbReference type="SUPFAM" id="SSF51735">
    <property type="entry name" value="NAD(P)-binding Rossmann-fold domains"/>
    <property type="match status" value="1"/>
</dbReference>
<evidence type="ECO:0000256" key="1">
    <source>
        <dbReference type="ARBA" id="ARBA00023002"/>
    </source>
</evidence>
<keyword evidence="5" id="KW-1185">Reference proteome</keyword>
<organism evidence="4 5">
    <name type="scientific">Luoshenia tenuis</name>
    <dbReference type="NCBI Taxonomy" id="2763654"/>
    <lineage>
        <taxon>Bacteria</taxon>
        <taxon>Bacillati</taxon>
        <taxon>Bacillota</taxon>
        <taxon>Clostridia</taxon>
        <taxon>Christensenellales</taxon>
        <taxon>Christensenellaceae</taxon>
        <taxon>Luoshenia</taxon>
    </lineage>
</organism>
<dbReference type="Pfam" id="PF01408">
    <property type="entry name" value="GFO_IDH_MocA"/>
    <property type="match status" value="1"/>
</dbReference>
<evidence type="ECO:0000259" key="3">
    <source>
        <dbReference type="Pfam" id="PF22725"/>
    </source>
</evidence>
<dbReference type="SUPFAM" id="SSF55347">
    <property type="entry name" value="Glyceraldehyde-3-phosphate dehydrogenase-like, C-terminal domain"/>
    <property type="match status" value="1"/>
</dbReference>
<name>A0A926HNZ2_9FIRM</name>
<dbReference type="InterPro" id="IPR055170">
    <property type="entry name" value="GFO_IDH_MocA-like_dom"/>
</dbReference>
<dbReference type="EMBL" id="JACRSO010000004">
    <property type="protein sequence ID" value="MBC8529671.1"/>
    <property type="molecule type" value="Genomic_DNA"/>
</dbReference>
<dbReference type="RefSeq" id="WP_249285496.1">
    <property type="nucleotide sequence ID" value="NZ_JACRSO010000004.1"/>
</dbReference>
<dbReference type="Pfam" id="PF22725">
    <property type="entry name" value="GFO_IDH_MocA_C3"/>
    <property type="match status" value="1"/>
</dbReference>
<dbReference type="InterPro" id="IPR050463">
    <property type="entry name" value="Gfo/Idh/MocA_oxidrdct_glycsds"/>
</dbReference>
<dbReference type="PANTHER" id="PTHR43818">
    <property type="entry name" value="BCDNA.GH03377"/>
    <property type="match status" value="1"/>
</dbReference>
<dbReference type="PANTHER" id="PTHR43818:SF11">
    <property type="entry name" value="BCDNA.GH03377"/>
    <property type="match status" value="1"/>
</dbReference>
<dbReference type="InterPro" id="IPR036291">
    <property type="entry name" value="NAD(P)-bd_dom_sf"/>
</dbReference>
<evidence type="ECO:0000259" key="2">
    <source>
        <dbReference type="Pfam" id="PF01408"/>
    </source>
</evidence>
<feature type="domain" description="GFO/IDH/MocA-like oxidoreductase" evidence="3">
    <location>
        <begin position="133"/>
        <end position="272"/>
    </location>
</feature>
<keyword evidence="1" id="KW-0560">Oxidoreductase</keyword>
<sequence>MAKVKPVKVGLIGSGAISYTYLTNLTNTFSIIDMVGCSDLIPERSKARSELFGIRQMTNEEILNDPEIEIVVNTTQITFHTEVTKMILDAGKNVYSEKMMGCSFEDAKANIEYAKSKGLLIGAAPDTYMGAAHQTARKLIDDGWIGDPIMAQAFVLRPNRPASLAAEPDRANFGGAGTTMPYDMGGYYINALLNLLGPVKRVSGYAGSRADRVYTNPMHPNFREPIKVYPGPTSIMGCLEFHNGCWGNLVVMGESYEKEIPRIEIYGTKGWISVPDPNMFGGYGNDVYITLSGNEGTFKMPFTHGYGDTDPSLPTTSGKPEPCYNSRRGIGVADMAWALRDGRTPRQSAEQALHAVEIVTSIEKSCRENVVCELTTKPAQPAALPCGFITGDDMEAALAF</sequence>
<evidence type="ECO:0000313" key="4">
    <source>
        <dbReference type="EMBL" id="MBC8529671.1"/>
    </source>
</evidence>
<protein>
    <submittedName>
        <fullName evidence="4">Gfo/Idh/MocA family oxidoreductase</fullName>
    </submittedName>
</protein>
<reference evidence="4" key="1">
    <citation type="submission" date="2020-08" db="EMBL/GenBank/DDBJ databases">
        <title>Genome public.</title>
        <authorList>
            <person name="Liu C."/>
            <person name="Sun Q."/>
        </authorList>
    </citation>
    <scope>NUCLEOTIDE SEQUENCE</scope>
    <source>
        <strain evidence="4">NSJ-44</strain>
    </source>
</reference>
<dbReference type="GO" id="GO:0000166">
    <property type="term" value="F:nucleotide binding"/>
    <property type="evidence" value="ECO:0007669"/>
    <property type="project" value="InterPro"/>
</dbReference>
<evidence type="ECO:0000313" key="5">
    <source>
        <dbReference type="Proteomes" id="UP000654279"/>
    </source>
</evidence>
<gene>
    <name evidence="4" type="ORF">H8699_09550</name>
</gene>
<comment type="caution">
    <text evidence="4">The sequence shown here is derived from an EMBL/GenBank/DDBJ whole genome shotgun (WGS) entry which is preliminary data.</text>
</comment>
<dbReference type="AlphaFoldDB" id="A0A926HNZ2"/>
<dbReference type="GO" id="GO:0016491">
    <property type="term" value="F:oxidoreductase activity"/>
    <property type="evidence" value="ECO:0007669"/>
    <property type="project" value="UniProtKB-KW"/>
</dbReference>
<proteinExistence type="predicted"/>
<dbReference type="Proteomes" id="UP000654279">
    <property type="component" value="Unassembled WGS sequence"/>
</dbReference>
<dbReference type="Gene3D" id="3.40.50.720">
    <property type="entry name" value="NAD(P)-binding Rossmann-like Domain"/>
    <property type="match status" value="1"/>
</dbReference>